<dbReference type="PANTHER" id="PTHR44586">
    <property type="entry name" value="F-BOX DOMAIN CONTAINING PROTEIN, EXPRESSED"/>
    <property type="match status" value="1"/>
</dbReference>
<dbReference type="PANTHER" id="PTHR44586:SF10">
    <property type="entry name" value="DUF295 DOMAIN-CONTAINING PROTEIN"/>
    <property type="match status" value="1"/>
</dbReference>
<feature type="domain" description="KIB1-4 beta-propeller" evidence="1">
    <location>
        <begin position="26"/>
        <end position="80"/>
    </location>
</feature>
<reference evidence="2" key="1">
    <citation type="journal article" date="2018" name="DNA Res.">
        <title>Multiple hybrid de novo genome assembly of finger millet, an orphan allotetraploid crop.</title>
        <authorList>
            <person name="Hatakeyama M."/>
            <person name="Aluri S."/>
            <person name="Balachadran M.T."/>
            <person name="Sivarajan S.R."/>
            <person name="Patrignani A."/>
            <person name="Gruter S."/>
            <person name="Poveda L."/>
            <person name="Shimizu-Inatsugi R."/>
            <person name="Baeten J."/>
            <person name="Francoijs K.J."/>
            <person name="Nataraja K.N."/>
            <person name="Reddy Y.A.N."/>
            <person name="Phadnis S."/>
            <person name="Ravikumar R.L."/>
            <person name="Schlapbach R."/>
            <person name="Sreeman S.M."/>
            <person name="Shimizu K.K."/>
        </authorList>
    </citation>
    <scope>NUCLEOTIDE SEQUENCE</scope>
</reference>
<sequence>MGSTRPQTPCLLYFTDASSPDAVEIYSLTDKSTYTIPLADPPITERSVVGSSHWWLVTADARSELHLLNPVDNSRSLLWPPSNR</sequence>
<accession>A0AAV5BNX5</accession>
<dbReference type="InterPro" id="IPR005174">
    <property type="entry name" value="KIB1-4_b-propeller"/>
</dbReference>
<comment type="caution">
    <text evidence="2">The sequence shown here is derived from an EMBL/GenBank/DDBJ whole genome shotgun (WGS) entry which is preliminary data.</text>
</comment>
<evidence type="ECO:0000259" key="1">
    <source>
        <dbReference type="Pfam" id="PF03478"/>
    </source>
</evidence>
<keyword evidence="3" id="KW-1185">Reference proteome</keyword>
<evidence type="ECO:0000313" key="2">
    <source>
        <dbReference type="EMBL" id="GJM87988.1"/>
    </source>
</evidence>
<dbReference type="AlphaFoldDB" id="A0AAV5BNX5"/>
<name>A0AAV5BNX5_ELECO</name>
<proteinExistence type="predicted"/>
<organism evidence="2 3">
    <name type="scientific">Eleusine coracana subsp. coracana</name>
    <dbReference type="NCBI Taxonomy" id="191504"/>
    <lineage>
        <taxon>Eukaryota</taxon>
        <taxon>Viridiplantae</taxon>
        <taxon>Streptophyta</taxon>
        <taxon>Embryophyta</taxon>
        <taxon>Tracheophyta</taxon>
        <taxon>Spermatophyta</taxon>
        <taxon>Magnoliopsida</taxon>
        <taxon>Liliopsida</taxon>
        <taxon>Poales</taxon>
        <taxon>Poaceae</taxon>
        <taxon>PACMAD clade</taxon>
        <taxon>Chloridoideae</taxon>
        <taxon>Cynodonteae</taxon>
        <taxon>Eleusininae</taxon>
        <taxon>Eleusine</taxon>
    </lineage>
</organism>
<dbReference type="Proteomes" id="UP001054889">
    <property type="component" value="Unassembled WGS sequence"/>
</dbReference>
<dbReference type="Pfam" id="PF03478">
    <property type="entry name" value="Beta-prop_KIB1-4"/>
    <property type="match status" value="1"/>
</dbReference>
<dbReference type="EMBL" id="BQKI01000002">
    <property type="protein sequence ID" value="GJM87988.1"/>
    <property type="molecule type" value="Genomic_DNA"/>
</dbReference>
<gene>
    <name evidence="2" type="primary">ga04000</name>
    <name evidence="2" type="ORF">PR202_ga04000</name>
</gene>
<evidence type="ECO:0000313" key="3">
    <source>
        <dbReference type="Proteomes" id="UP001054889"/>
    </source>
</evidence>
<reference evidence="2" key="2">
    <citation type="submission" date="2021-12" db="EMBL/GenBank/DDBJ databases">
        <title>Resequencing data analysis of finger millet.</title>
        <authorList>
            <person name="Hatakeyama M."/>
            <person name="Aluri S."/>
            <person name="Balachadran M.T."/>
            <person name="Sivarajan S.R."/>
            <person name="Poveda L."/>
            <person name="Shimizu-Inatsugi R."/>
            <person name="Schlapbach R."/>
            <person name="Sreeman S.M."/>
            <person name="Shimizu K.K."/>
        </authorList>
    </citation>
    <scope>NUCLEOTIDE SEQUENCE</scope>
</reference>
<protein>
    <recommendedName>
        <fullName evidence="1">KIB1-4 beta-propeller domain-containing protein</fullName>
    </recommendedName>
</protein>